<keyword evidence="1" id="KW-0472">Membrane</keyword>
<dbReference type="AlphaFoldDB" id="A0A2W2BZX9"/>
<feature type="transmembrane region" description="Helical" evidence="1">
    <location>
        <begin position="7"/>
        <end position="24"/>
    </location>
</feature>
<keyword evidence="3" id="KW-1185">Reference proteome</keyword>
<feature type="transmembrane region" description="Helical" evidence="1">
    <location>
        <begin position="60"/>
        <end position="81"/>
    </location>
</feature>
<evidence type="ECO:0000313" key="3">
    <source>
        <dbReference type="Proteomes" id="UP000248745"/>
    </source>
</evidence>
<dbReference type="Pfam" id="PF12725">
    <property type="entry name" value="DUF3810"/>
    <property type="match status" value="1"/>
</dbReference>
<organism evidence="2 3">
    <name type="scientific">Taibaiella soli</name>
    <dbReference type="NCBI Taxonomy" id="1649169"/>
    <lineage>
        <taxon>Bacteria</taxon>
        <taxon>Pseudomonadati</taxon>
        <taxon>Bacteroidota</taxon>
        <taxon>Chitinophagia</taxon>
        <taxon>Chitinophagales</taxon>
        <taxon>Chitinophagaceae</taxon>
        <taxon>Taibaiella</taxon>
    </lineage>
</organism>
<keyword evidence="1" id="KW-1133">Transmembrane helix</keyword>
<dbReference type="Proteomes" id="UP000248745">
    <property type="component" value="Unassembled WGS sequence"/>
</dbReference>
<evidence type="ECO:0000256" key="1">
    <source>
        <dbReference type="SAM" id="Phobius"/>
    </source>
</evidence>
<protein>
    <recommendedName>
        <fullName evidence="4">DUF3810 domain-containing protein</fullName>
    </recommendedName>
</protein>
<reference evidence="2 3" key="1">
    <citation type="submission" date="2018-06" db="EMBL/GenBank/DDBJ databases">
        <title>Mucibacter soli gen. nov., sp. nov., a new member of the family Chitinophagaceae producing mucin.</title>
        <authorList>
            <person name="Kim M.-K."/>
            <person name="Park S."/>
            <person name="Kim T.-S."/>
            <person name="Joung Y."/>
            <person name="Han J.-H."/>
            <person name="Kim S.B."/>
        </authorList>
    </citation>
    <scope>NUCLEOTIDE SEQUENCE [LARGE SCALE GENOMIC DNA]</scope>
    <source>
        <strain evidence="2 3">R1-15</strain>
    </source>
</reference>
<keyword evidence="1" id="KW-0812">Transmembrane</keyword>
<dbReference type="OrthoDB" id="1048788at2"/>
<dbReference type="EMBL" id="QKTW01000013">
    <property type="protein sequence ID" value="PZF73363.1"/>
    <property type="molecule type" value="Genomic_DNA"/>
</dbReference>
<accession>A0A2W2BZX9</accession>
<feature type="transmembrane region" description="Helical" evidence="1">
    <location>
        <begin position="93"/>
        <end position="112"/>
    </location>
</feature>
<dbReference type="InterPro" id="IPR024294">
    <property type="entry name" value="DUF3810"/>
</dbReference>
<name>A0A2W2BZX9_9BACT</name>
<evidence type="ECO:0008006" key="4">
    <source>
        <dbReference type="Google" id="ProtNLM"/>
    </source>
</evidence>
<evidence type="ECO:0000313" key="2">
    <source>
        <dbReference type="EMBL" id="PZF73363.1"/>
    </source>
</evidence>
<dbReference type="RefSeq" id="WP_110998426.1">
    <property type="nucleotide sequence ID" value="NZ_QKTW01000013.1"/>
</dbReference>
<comment type="caution">
    <text evidence="2">The sequence shown here is derived from an EMBL/GenBank/DDBJ whole genome shotgun (WGS) entry which is preliminary data.</text>
</comment>
<sequence>MRYRNKLIILAILVMLVAAMQYILPNNAHMVNVYNVYIFRPYQSFRNMLLGKIPISVGDILYLVLGVLILLTVVRWFYFVFKFKTHKHYLGHLYIRCMISLCIAYVLFFVGWGGNYYKPSLADYWHLEIPKPSAQTDTLLIAYDNMLIGKLNEYAAHYKDLSFRQVDRRAQSYYKAFTDSKTKLHGLNAKPSIFGYMMQYFEIQGYYNPFTGEAQVNRYLPPFMLPFVVCHEMAHQSGIAAEGDANLLSYVICSAVKKDTAFGYSAYFNLWLYAHSRLRAWDSTVANSLKKQLNQLSLAHLDTLRAIRRQYRSSVSDYSGWLYDGYLRMHNQKDGIASYSTVVMSAWAWDEQRKFSTDWMIRIP</sequence>
<proteinExistence type="predicted"/>
<gene>
    <name evidence="2" type="ORF">DN068_08205</name>
</gene>